<comment type="caution">
    <text evidence="1">The sequence shown here is derived from an EMBL/GenBank/DDBJ whole genome shotgun (WGS) entry which is preliminary data.</text>
</comment>
<gene>
    <name evidence="1" type="ORF">NQ176_g4010</name>
</gene>
<sequence length="1917" mass="206725">MSTVTKLTVTTPLLSTASAGPLAISSNTTLEELVGAILNLVFLEIMDFVSVQSSIGSYIGQAVSRQPVNIVNFGPGLGISSATARHEYGEHVKVKDAAGILPQSTATNQSKLDFDDIAIVGVAVDLPGAPDLDALWQLLVNGKNTTTEIPSKRFNISDYNSQNAREGKRSLNTKYGSFLENPFLFDTELFNISPREAKSMDPQQRILLHTAYRALEDAGYVPDATPSFARETFGCWIGNATLDYTDNLRNEIDVYYSTGTLRAFLSARLSYVFGWSGPSITLDTACSSSLVALHQASRSILMGDCRAALVGGINIMTSPDMYLGLDRAHFLSPSGSCKAFDASADGYCRAEGCGVFVIKKLSDAIADGDRIHATIKAVEINQSGNTHSITHPHVPTQEALFESIFNKTNIDPHEISVVEMHGTGTQAGDPNEVESVRRVLCRDRDPKNKLHLTSIKGNIGHTEAASGIAGLVKLILMMKHGHIPPQVSLKTLNPRIRPLGADGAVIDTVGAAWPRTALNSPRMGMINNFGAGGSNAAAIICEHIVFDENTPQQTEKATTFVCGLSAKSERAIVKLRDNLSTYLSQALLGPSPPLLTDVSSSLTELVQKLRNAVPHNVSRSIYPGSQAVFLFSGQGSQYLGMGRELMELYSDFAETVNTCDDWLLRNKYPGCANIIQAEGSETENGLSNRALWQGFQSAIFVLEVALAKLLPSWGIQPQAVAGHSLGEYAALVTAGVISMIDGLKLVAHRAQLMMELCEMGQTSLLAVNCSSKVIEDLIKSNVELDGLAIACDNSATDCVVGGPVPQLSQLKQLLTAAHHVKSKLLSVPFAFHTAAMDPIIKSFTTFAESEVQVSPPQIPVVSSMLGRTVAVGEPAFSAKYFAEQCRSAVLFDAGIKEFIGKATDGATPWRWIELGPHPSIQPMLHGRLSGLPSAQVVLPTLVRNISPSSTVSTILRHFYETSSAVNWRNVFLPNTHHPYKLIDLPLMPFFQSEFYVPYRETIEGSRTRHTDSEAVTDIFDLRAIQRLSPGVAGSCAIYESPIALLKDFIEGHMVGGYALCPASVYHEMVLASVRDAQPAGDKSGSWSLSNIQYSAPLVYDDNAEQLLRVIITPTKGSVDRYEFKVLSYLAESDPKIQGAVHCVGSIKRKNASVTKIKYNRVHASIKSSMDGMKRTIQGDMSTRHGSPSSTLQVVSRRLMYDLLFTRVVTYSETYQKVQTLAINEGTGQALATCVFPDSHPRLASNVIFMDVLLHVAGFCANLKLPNDVLGICKETGSTIILRDIVAGDATPAFFDVYCSSFETQDNDGHSFTIADAYAVDGHGLLAIFKGMVFQHVPKIRMSQALKAATRPRKSQARVTPHTPVAGQSSAKPSYEMTHLFNPVLPMSESFPLGLNPSQLDIRSLLAKVCGQNSSKLEPDSPLAALGVDSLITIELVSELSSSYGLDISVGAIASCTTVGDIERICTSLSLAAGVVRGSADSETRGSETECISSDSSTDESISAASELYDVTKIIADLCGVDPAAVTRDSALHALGIDSFMLLELSYRLEELYDCSSIPSYKFQECNNVGDIEKLVNNHVQYLNHEKHVPYHSSCVAPNATGKKTEQTHQPSTVASSSSHELEALLPTISKILSLSHQPEIIQSDSQLSNTSSPLFLIHDGSGICSHYRRLGPLGRRVLAIHDPKFLTLSDEERSWSGLADMAAHYAKVISSAMDSSPGEGCILGGWSFGGVVAFEAARILIAQGRRVGGVILIDSPPPIGHAPLSDAIISAVTTKVSAGANISDRSEGSASTMTASVIRKLVRRSFKECARLLGDFKPNKALQEDYTSAREVPKIVLLRCAAGWTPPENLVELKLAEMEMPWLQNRSDRSLATAGWELLTGRPVRCVDIPGNHFQVFDTPNVAAVSAALSSACLDLD</sequence>
<dbReference type="Proteomes" id="UP001143910">
    <property type="component" value="Unassembled WGS sequence"/>
</dbReference>
<organism evidence="1 2">
    <name type="scientific">Zarea fungicola</name>
    <dbReference type="NCBI Taxonomy" id="93591"/>
    <lineage>
        <taxon>Eukaryota</taxon>
        <taxon>Fungi</taxon>
        <taxon>Dikarya</taxon>
        <taxon>Ascomycota</taxon>
        <taxon>Pezizomycotina</taxon>
        <taxon>Sordariomycetes</taxon>
        <taxon>Hypocreomycetidae</taxon>
        <taxon>Hypocreales</taxon>
        <taxon>Cordycipitaceae</taxon>
        <taxon>Zarea</taxon>
    </lineage>
</organism>
<dbReference type="EMBL" id="JANJQO010000409">
    <property type="protein sequence ID" value="KAJ2978088.1"/>
    <property type="molecule type" value="Genomic_DNA"/>
</dbReference>
<accession>A0ACC1NGB7</accession>
<name>A0ACC1NGB7_9HYPO</name>
<keyword evidence="2" id="KW-1185">Reference proteome</keyword>
<reference evidence="1" key="1">
    <citation type="submission" date="2022-08" db="EMBL/GenBank/DDBJ databases">
        <title>Genome Sequence of Lecanicillium fungicola.</title>
        <authorList>
            <person name="Buettner E."/>
        </authorList>
    </citation>
    <scope>NUCLEOTIDE SEQUENCE</scope>
    <source>
        <strain evidence="1">Babe33</strain>
    </source>
</reference>
<protein>
    <submittedName>
        <fullName evidence="1">Uncharacterized protein</fullName>
    </submittedName>
</protein>
<evidence type="ECO:0000313" key="2">
    <source>
        <dbReference type="Proteomes" id="UP001143910"/>
    </source>
</evidence>
<evidence type="ECO:0000313" key="1">
    <source>
        <dbReference type="EMBL" id="KAJ2978088.1"/>
    </source>
</evidence>
<proteinExistence type="predicted"/>